<organism evidence="1 2">
    <name type="scientific">Campylobacter porcelli</name>
    <dbReference type="NCBI Taxonomy" id="1660073"/>
    <lineage>
        <taxon>Bacteria</taxon>
        <taxon>Pseudomonadati</taxon>
        <taxon>Campylobacterota</taxon>
        <taxon>Epsilonproteobacteria</taxon>
        <taxon>Campylobacterales</taxon>
        <taxon>Campylobacteraceae</taxon>
        <taxon>Campylobacter</taxon>
    </lineage>
</organism>
<sequence length="89" mass="10584">MNRECKELFIKSINDDLEKLRNESEPFFTANDMILLIKLLIRDRTNKKGGGILINTINRLDLLTRDLEKYGEKDAFLYVINFIENNWDF</sequence>
<keyword evidence="2" id="KW-1185">Reference proteome</keyword>
<accession>A0ABU7M593</accession>
<protein>
    <submittedName>
        <fullName evidence="1">Uncharacterized protein</fullName>
    </submittedName>
</protein>
<comment type="caution">
    <text evidence="1">The sequence shown here is derived from an EMBL/GenBank/DDBJ whole genome shotgun (WGS) entry which is preliminary data.</text>
</comment>
<evidence type="ECO:0000313" key="1">
    <source>
        <dbReference type="EMBL" id="MEE3744590.1"/>
    </source>
</evidence>
<proteinExistence type="predicted"/>
<dbReference type="Proteomes" id="UP001331664">
    <property type="component" value="Unassembled WGS sequence"/>
</dbReference>
<dbReference type="EMBL" id="JAZBRD010000005">
    <property type="protein sequence ID" value="MEE3744590.1"/>
    <property type="molecule type" value="Genomic_DNA"/>
</dbReference>
<evidence type="ECO:0000313" key="2">
    <source>
        <dbReference type="Proteomes" id="UP001331664"/>
    </source>
</evidence>
<dbReference type="RefSeq" id="WP_330526200.1">
    <property type="nucleotide sequence ID" value="NZ_JAZBRD010000005.1"/>
</dbReference>
<reference evidence="1 2" key="1">
    <citation type="submission" date="2024-01" db="EMBL/GenBank/DDBJ databases">
        <title>Campylobacter porcellus sp. nov.</title>
        <authorList>
            <person name="Papic B."/>
            <person name="Gruntar I."/>
        </authorList>
    </citation>
    <scope>NUCLEOTIDE SEQUENCE [LARGE SCALE GENOMIC DNA]</scope>
    <source>
        <strain evidence="1 2">CX2-4855-23</strain>
    </source>
</reference>
<name>A0ABU7M593_9BACT</name>
<gene>
    <name evidence="1" type="ORF">V2I23_04705</name>
</gene>